<keyword evidence="3" id="KW-1185">Reference proteome</keyword>
<accession>A0ABW5DLU0</accession>
<dbReference type="RefSeq" id="WP_379875015.1">
    <property type="nucleotide sequence ID" value="NZ_JBHUIP010000003.1"/>
</dbReference>
<dbReference type="Proteomes" id="UP001597295">
    <property type="component" value="Unassembled WGS sequence"/>
</dbReference>
<evidence type="ECO:0000313" key="3">
    <source>
        <dbReference type="Proteomes" id="UP001597295"/>
    </source>
</evidence>
<comment type="caution">
    <text evidence="2">The sequence shown here is derived from an EMBL/GenBank/DDBJ whole genome shotgun (WGS) entry which is preliminary data.</text>
</comment>
<sequence>MKYACLAALLLALPALAEEAPKPLTGTYEMGSKTILDPPPSEKIDTVRFHITGKTAADMWKAMPAKPKFDECIGMDMKTANNLVCQENRPGDYMCFVGINLRTGAAVGAVVC</sequence>
<protein>
    <recommendedName>
        <fullName evidence="4">DUF3617 family protein</fullName>
    </recommendedName>
</protein>
<evidence type="ECO:0000256" key="1">
    <source>
        <dbReference type="SAM" id="SignalP"/>
    </source>
</evidence>
<evidence type="ECO:0008006" key="4">
    <source>
        <dbReference type="Google" id="ProtNLM"/>
    </source>
</evidence>
<proteinExistence type="predicted"/>
<keyword evidence="1" id="KW-0732">Signal</keyword>
<feature type="chain" id="PRO_5045104493" description="DUF3617 family protein" evidence="1">
    <location>
        <begin position="18"/>
        <end position="112"/>
    </location>
</feature>
<dbReference type="EMBL" id="JBHUIP010000003">
    <property type="protein sequence ID" value="MFD2262103.1"/>
    <property type="molecule type" value="Genomic_DNA"/>
</dbReference>
<reference evidence="3" key="1">
    <citation type="journal article" date="2019" name="Int. J. Syst. Evol. Microbiol.">
        <title>The Global Catalogue of Microorganisms (GCM) 10K type strain sequencing project: providing services to taxonomists for standard genome sequencing and annotation.</title>
        <authorList>
            <consortium name="The Broad Institute Genomics Platform"/>
            <consortium name="The Broad Institute Genome Sequencing Center for Infectious Disease"/>
            <person name="Wu L."/>
            <person name="Ma J."/>
        </authorList>
    </citation>
    <scope>NUCLEOTIDE SEQUENCE [LARGE SCALE GENOMIC DNA]</scope>
    <source>
        <strain evidence="3">CGMCC 1.19062</strain>
    </source>
</reference>
<name>A0ABW5DLU0_9PROT</name>
<gene>
    <name evidence="2" type="ORF">ACFSM5_04335</name>
</gene>
<evidence type="ECO:0000313" key="2">
    <source>
        <dbReference type="EMBL" id="MFD2262103.1"/>
    </source>
</evidence>
<organism evidence="2 3">
    <name type="scientific">Lacibacterium aquatile</name>
    <dbReference type="NCBI Taxonomy" id="1168082"/>
    <lineage>
        <taxon>Bacteria</taxon>
        <taxon>Pseudomonadati</taxon>
        <taxon>Pseudomonadota</taxon>
        <taxon>Alphaproteobacteria</taxon>
        <taxon>Rhodospirillales</taxon>
        <taxon>Rhodospirillaceae</taxon>
    </lineage>
</organism>
<feature type="signal peptide" evidence="1">
    <location>
        <begin position="1"/>
        <end position="17"/>
    </location>
</feature>